<feature type="transmembrane region" description="Helical" evidence="9">
    <location>
        <begin position="65"/>
        <end position="87"/>
    </location>
</feature>
<evidence type="ECO:0000256" key="5">
    <source>
        <dbReference type="ARBA" id="ARBA00022989"/>
    </source>
</evidence>
<evidence type="ECO:0000256" key="6">
    <source>
        <dbReference type="ARBA" id="ARBA00023136"/>
    </source>
</evidence>
<dbReference type="PROSITE" id="PS50850">
    <property type="entry name" value="MFS"/>
    <property type="match status" value="1"/>
</dbReference>
<keyword evidence="6 9" id="KW-0472">Membrane</keyword>
<feature type="transmembrane region" description="Helical" evidence="9">
    <location>
        <begin position="121"/>
        <end position="141"/>
    </location>
</feature>
<dbReference type="InterPro" id="IPR005829">
    <property type="entry name" value="Sugar_transporter_CS"/>
</dbReference>
<comment type="subcellular location">
    <subcellularLocation>
        <location evidence="1">Membrane</location>
        <topology evidence="1">Multi-pass membrane protein</topology>
    </subcellularLocation>
</comment>
<dbReference type="EMBL" id="CAVMBE010000016">
    <property type="protein sequence ID" value="CAK3953218.1"/>
    <property type="molecule type" value="Genomic_DNA"/>
</dbReference>
<dbReference type="PROSITE" id="PS00216">
    <property type="entry name" value="SUGAR_TRANSPORT_1"/>
    <property type="match status" value="2"/>
</dbReference>
<dbReference type="GO" id="GO:0016020">
    <property type="term" value="C:membrane"/>
    <property type="evidence" value="ECO:0007669"/>
    <property type="project" value="UniProtKB-SubCell"/>
</dbReference>
<keyword evidence="5 9" id="KW-1133">Transmembrane helix</keyword>
<feature type="domain" description="Major facilitator superfamily (MFS) profile" evidence="10">
    <location>
        <begin position="21"/>
        <end position="465"/>
    </location>
</feature>
<keyword evidence="4 9" id="KW-0812">Transmembrane</keyword>
<feature type="transmembrane region" description="Helical" evidence="9">
    <location>
        <begin position="311"/>
        <end position="332"/>
    </location>
</feature>
<dbReference type="Gene3D" id="1.20.1250.20">
    <property type="entry name" value="MFS general substrate transporter like domains"/>
    <property type="match status" value="1"/>
</dbReference>
<keyword evidence="12" id="KW-1185">Reference proteome</keyword>
<evidence type="ECO:0000256" key="1">
    <source>
        <dbReference type="ARBA" id="ARBA00004141"/>
    </source>
</evidence>
<dbReference type="FunFam" id="1.20.1250.20:FF:000134">
    <property type="entry name" value="MFS sugar transporter protein"/>
    <property type="match status" value="1"/>
</dbReference>
<evidence type="ECO:0000313" key="11">
    <source>
        <dbReference type="EMBL" id="CAK3953218.1"/>
    </source>
</evidence>
<feature type="transmembrane region" description="Helical" evidence="9">
    <location>
        <begin position="14"/>
        <end position="34"/>
    </location>
</feature>
<feature type="transmembrane region" description="Helical" evidence="9">
    <location>
        <begin position="153"/>
        <end position="175"/>
    </location>
</feature>
<evidence type="ECO:0000256" key="3">
    <source>
        <dbReference type="ARBA" id="ARBA00022448"/>
    </source>
</evidence>
<reference evidence="11" key="1">
    <citation type="submission" date="2023-11" db="EMBL/GenBank/DDBJ databases">
        <authorList>
            <person name="Alioto T."/>
            <person name="Alioto T."/>
            <person name="Gomez Garrido J."/>
        </authorList>
    </citation>
    <scope>NUCLEOTIDE SEQUENCE</scope>
</reference>
<dbReference type="NCBIfam" id="TIGR00879">
    <property type="entry name" value="SP"/>
    <property type="match status" value="1"/>
</dbReference>
<comment type="caution">
    <text evidence="11">The sequence shown here is derived from an EMBL/GenBank/DDBJ whole genome shotgun (WGS) entry which is preliminary data.</text>
</comment>
<dbReference type="PANTHER" id="PTHR48022:SF17">
    <property type="entry name" value="HEXOSE TRANSPORTER"/>
    <property type="match status" value="1"/>
</dbReference>
<feature type="transmembrane region" description="Helical" evidence="9">
    <location>
        <begin position="339"/>
        <end position="362"/>
    </location>
</feature>
<accession>A0AAI8YWJ7</accession>
<dbReference type="GO" id="GO:0005351">
    <property type="term" value="F:carbohydrate:proton symporter activity"/>
    <property type="evidence" value="ECO:0007669"/>
    <property type="project" value="TreeGrafter"/>
</dbReference>
<dbReference type="InterPro" id="IPR003663">
    <property type="entry name" value="Sugar/inositol_transpt"/>
</dbReference>
<feature type="transmembrane region" description="Helical" evidence="9">
    <location>
        <begin position="187"/>
        <end position="206"/>
    </location>
</feature>
<dbReference type="InterPro" id="IPR036259">
    <property type="entry name" value="MFS_trans_sf"/>
</dbReference>
<dbReference type="SUPFAM" id="SSF103473">
    <property type="entry name" value="MFS general substrate transporter"/>
    <property type="match status" value="1"/>
</dbReference>
<feature type="transmembrane region" description="Helical" evidence="9">
    <location>
        <begin position="417"/>
        <end position="436"/>
    </location>
</feature>
<dbReference type="CDD" id="cd17356">
    <property type="entry name" value="MFS_HXT"/>
    <property type="match status" value="1"/>
</dbReference>
<dbReference type="PRINTS" id="PR00171">
    <property type="entry name" value="SUGRTRNSPORT"/>
</dbReference>
<sequence length="521" mass="57178">MGLLLKRPEGEEGAAWPAICVGLFAAFGGILYGYDTGTIAGIQNMTAWKQQFFPNDPGTPPSSEISLIVSILSVGTFFGALLAGIIADILGRKWGIIVSAMIPFNLGVALQTGAFHKSTFIAGRFFAGMGVGLVSVQVPMFQSETLPKWIRGFIVGAYQLAITLGLFIAALVNYGTENRSDSSAYRIPLGIQFAWAFILCGGLAFLPETPRYLIKCGKDHQAIKSLTRLRRLPADHPAIQAEFEEIKGNYEYEKSLGSSSYIDCFRGNIGKRTLTGIGLQCLQQLVGVNFIFYYGTTYFSSAYGPALPAPFILQIITNVVNVVSTFPGLWAIDALGRRTVLLIGALGMGISQYLVAILGVATNQDNNSSARAQFAFICIYIFFFASTFGPGAWVVTGEIFPLKVRAKCLSMTTASNWLFNWLLSFITPYLTGAQYANLGTNVFWIWGGFCWIAVVFVWALIYETKNTTLEQVNELYDNVKFAWKSPAYKHQLQDRRWSVTGAEGEKAEKVEDGDVTRKESL</sequence>
<dbReference type="AlphaFoldDB" id="A0AAI8YWJ7"/>
<dbReference type="InterPro" id="IPR050360">
    <property type="entry name" value="MFS_Sugar_Transporters"/>
</dbReference>
<dbReference type="Proteomes" id="UP001296104">
    <property type="component" value="Unassembled WGS sequence"/>
</dbReference>
<feature type="region of interest" description="Disordered" evidence="8">
    <location>
        <begin position="502"/>
        <end position="521"/>
    </location>
</feature>
<evidence type="ECO:0000256" key="4">
    <source>
        <dbReference type="ARBA" id="ARBA00022692"/>
    </source>
</evidence>
<evidence type="ECO:0000256" key="2">
    <source>
        <dbReference type="ARBA" id="ARBA00010992"/>
    </source>
</evidence>
<evidence type="ECO:0000256" key="9">
    <source>
        <dbReference type="SAM" id="Phobius"/>
    </source>
</evidence>
<proteinExistence type="inferred from homology"/>
<feature type="transmembrane region" description="Helical" evidence="9">
    <location>
        <begin position="94"/>
        <end position="115"/>
    </location>
</feature>
<feature type="transmembrane region" description="Helical" evidence="9">
    <location>
        <begin position="374"/>
        <end position="396"/>
    </location>
</feature>
<protein>
    <submittedName>
        <fullName evidence="11">Transporter</fullName>
    </submittedName>
</protein>
<evidence type="ECO:0000256" key="7">
    <source>
        <dbReference type="RuleBase" id="RU003346"/>
    </source>
</evidence>
<evidence type="ECO:0000259" key="10">
    <source>
        <dbReference type="PROSITE" id="PS50850"/>
    </source>
</evidence>
<comment type="similarity">
    <text evidence="2 7">Belongs to the major facilitator superfamily. Sugar transporter (TC 2.A.1.1) family.</text>
</comment>
<evidence type="ECO:0000313" key="12">
    <source>
        <dbReference type="Proteomes" id="UP001296104"/>
    </source>
</evidence>
<gene>
    <name evidence="11" type="ORF">LECACI_7A003302</name>
</gene>
<dbReference type="Pfam" id="PF00083">
    <property type="entry name" value="Sugar_tr"/>
    <property type="match status" value="1"/>
</dbReference>
<organism evidence="11 12">
    <name type="scientific">Lecanosticta acicola</name>
    <dbReference type="NCBI Taxonomy" id="111012"/>
    <lineage>
        <taxon>Eukaryota</taxon>
        <taxon>Fungi</taxon>
        <taxon>Dikarya</taxon>
        <taxon>Ascomycota</taxon>
        <taxon>Pezizomycotina</taxon>
        <taxon>Dothideomycetes</taxon>
        <taxon>Dothideomycetidae</taxon>
        <taxon>Mycosphaerellales</taxon>
        <taxon>Mycosphaerellaceae</taxon>
        <taxon>Lecanosticta</taxon>
    </lineage>
</organism>
<name>A0AAI8YWJ7_9PEZI</name>
<feature type="transmembrane region" description="Helical" evidence="9">
    <location>
        <begin position="442"/>
        <end position="461"/>
    </location>
</feature>
<evidence type="ECO:0000256" key="8">
    <source>
        <dbReference type="SAM" id="MobiDB-lite"/>
    </source>
</evidence>
<keyword evidence="3 7" id="KW-0813">Transport</keyword>
<dbReference type="PANTHER" id="PTHR48022">
    <property type="entry name" value="PLASTIDIC GLUCOSE TRANSPORTER 4"/>
    <property type="match status" value="1"/>
</dbReference>
<dbReference type="PROSITE" id="PS00217">
    <property type="entry name" value="SUGAR_TRANSPORT_2"/>
    <property type="match status" value="1"/>
</dbReference>
<feature type="transmembrane region" description="Helical" evidence="9">
    <location>
        <begin position="281"/>
        <end position="299"/>
    </location>
</feature>
<dbReference type="InterPro" id="IPR005828">
    <property type="entry name" value="MFS_sugar_transport-like"/>
</dbReference>
<dbReference type="InterPro" id="IPR020846">
    <property type="entry name" value="MFS_dom"/>
</dbReference>